<dbReference type="InterPro" id="IPR025194">
    <property type="entry name" value="RodZ-like_C"/>
</dbReference>
<proteinExistence type="predicted"/>
<dbReference type="InterPro" id="IPR050400">
    <property type="entry name" value="Bact_Cytoskel_RodZ"/>
</dbReference>
<evidence type="ECO:0000256" key="2">
    <source>
        <dbReference type="SAM" id="Phobius"/>
    </source>
</evidence>
<accession>A0A381Y0Y5</accession>
<feature type="region of interest" description="Disordered" evidence="1">
    <location>
        <begin position="1"/>
        <end position="22"/>
    </location>
</feature>
<dbReference type="EMBL" id="UINC01017108">
    <property type="protein sequence ID" value="SVA70684.1"/>
    <property type="molecule type" value="Genomic_DNA"/>
</dbReference>
<dbReference type="SUPFAM" id="SSF47413">
    <property type="entry name" value="lambda repressor-like DNA-binding domains"/>
    <property type="match status" value="1"/>
</dbReference>
<dbReference type="CDD" id="cd00093">
    <property type="entry name" value="HTH_XRE"/>
    <property type="match status" value="1"/>
</dbReference>
<evidence type="ECO:0000313" key="4">
    <source>
        <dbReference type="EMBL" id="SVA70684.1"/>
    </source>
</evidence>
<sequence>MPRKKKITINSPQKEKFVPQEEEFVPQEEESLQQLGQKIREARIAKNLSLESVSGHIHIAVKILEAIEEGEPEKGPTPVFMRGLVRTYCQYLGIDKTDIVEKIEKLLKSAEKGEQQLKTLKPVIEIRESHPIRNILAVLVLVTVGYLLYSIYSSQIPFFLAQDNNTQSNSAMVAVEDKLAESENIIVTDEGIVKSPQSVKQSKQEPAASEKIIPEQIEASGETSYMEDSNLVKTDNTGENNTPADTVTEKTETDEVFAATNRTSEKLDIESEKSLTGPNQTNLSELSQPEVEQDVLEPLTLEVEASEGTWISISVDGNEAKDIRLSTDEIHQWEAKKEYLLTLGNTHAVRILLNGREIETNRTHQLLTDWVIDKSFLP</sequence>
<dbReference type="PANTHER" id="PTHR34475:SF1">
    <property type="entry name" value="CYTOSKELETON PROTEIN RODZ"/>
    <property type="match status" value="1"/>
</dbReference>
<dbReference type="Pfam" id="PF13413">
    <property type="entry name" value="HTH_25"/>
    <property type="match status" value="1"/>
</dbReference>
<dbReference type="InterPro" id="IPR010982">
    <property type="entry name" value="Lambda_DNA-bd_dom_sf"/>
</dbReference>
<gene>
    <name evidence="4" type="ORF">METZ01_LOCUS123538</name>
</gene>
<feature type="compositionally biased region" description="Basic and acidic residues" evidence="1">
    <location>
        <begin position="263"/>
        <end position="273"/>
    </location>
</feature>
<dbReference type="AlphaFoldDB" id="A0A381Y0Y5"/>
<evidence type="ECO:0000259" key="3">
    <source>
        <dbReference type="Pfam" id="PF13464"/>
    </source>
</evidence>
<feature type="compositionally biased region" description="Polar residues" evidence="1">
    <location>
        <begin position="231"/>
        <end position="244"/>
    </location>
</feature>
<evidence type="ECO:0000256" key="1">
    <source>
        <dbReference type="SAM" id="MobiDB-lite"/>
    </source>
</evidence>
<keyword evidence="2" id="KW-1133">Transmembrane helix</keyword>
<dbReference type="PANTHER" id="PTHR34475">
    <property type="match status" value="1"/>
</dbReference>
<reference evidence="4" key="1">
    <citation type="submission" date="2018-05" db="EMBL/GenBank/DDBJ databases">
        <authorList>
            <person name="Lanie J.A."/>
            <person name="Ng W.-L."/>
            <person name="Kazmierczak K.M."/>
            <person name="Andrzejewski T.M."/>
            <person name="Davidsen T.M."/>
            <person name="Wayne K.J."/>
            <person name="Tettelin H."/>
            <person name="Glass J.I."/>
            <person name="Rusch D."/>
            <person name="Podicherti R."/>
            <person name="Tsui H.-C.T."/>
            <person name="Winkler M.E."/>
        </authorList>
    </citation>
    <scope>NUCLEOTIDE SEQUENCE</scope>
</reference>
<dbReference type="Gene3D" id="1.10.260.40">
    <property type="entry name" value="lambda repressor-like DNA-binding domains"/>
    <property type="match status" value="1"/>
</dbReference>
<feature type="compositionally biased region" description="Polar residues" evidence="1">
    <location>
        <begin position="274"/>
        <end position="287"/>
    </location>
</feature>
<name>A0A381Y0Y5_9ZZZZ</name>
<keyword evidence="2" id="KW-0472">Membrane</keyword>
<feature type="domain" description="Cytoskeleton protein RodZ-like C-terminal" evidence="3">
    <location>
        <begin position="303"/>
        <end position="361"/>
    </location>
</feature>
<keyword evidence="2" id="KW-0812">Transmembrane</keyword>
<feature type="transmembrane region" description="Helical" evidence="2">
    <location>
        <begin position="135"/>
        <end position="152"/>
    </location>
</feature>
<dbReference type="InterPro" id="IPR001387">
    <property type="entry name" value="Cro/C1-type_HTH"/>
</dbReference>
<protein>
    <recommendedName>
        <fullName evidence="3">Cytoskeleton protein RodZ-like C-terminal domain-containing protein</fullName>
    </recommendedName>
</protein>
<feature type="region of interest" description="Disordered" evidence="1">
    <location>
        <begin position="231"/>
        <end position="288"/>
    </location>
</feature>
<organism evidence="4">
    <name type="scientific">marine metagenome</name>
    <dbReference type="NCBI Taxonomy" id="408172"/>
    <lineage>
        <taxon>unclassified sequences</taxon>
        <taxon>metagenomes</taxon>
        <taxon>ecological metagenomes</taxon>
    </lineage>
</organism>
<dbReference type="GO" id="GO:0003677">
    <property type="term" value="F:DNA binding"/>
    <property type="evidence" value="ECO:0007669"/>
    <property type="project" value="InterPro"/>
</dbReference>
<dbReference type="Pfam" id="PF13464">
    <property type="entry name" value="RodZ_C"/>
    <property type="match status" value="1"/>
</dbReference>